<gene>
    <name evidence="2" type="ORF">NC653_001549</name>
</gene>
<feature type="signal peptide" evidence="1">
    <location>
        <begin position="1"/>
        <end position="18"/>
    </location>
</feature>
<dbReference type="Proteomes" id="UP001164929">
    <property type="component" value="Chromosome 1"/>
</dbReference>
<evidence type="ECO:0008006" key="4">
    <source>
        <dbReference type="Google" id="ProtNLM"/>
    </source>
</evidence>
<organism evidence="2 3">
    <name type="scientific">Populus alba x Populus x berolinensis</name>
    <dbReference type="NCBI Taxonomy" id="444605"/>
    <lineage>
        <taxon>Eukaryota</taxon>
        <taxon>Viridiplantae</taxon>
        <taxon>Streptophyta</taxon>
        <taxon>Embryophyta</taxon>
        <taxon>Tracheophyta</taxon>
        <taxon>Spermatophyta</taxon>
        <taxon>Magnoliopsida</taxon>
        <taxon>eudicotyledons</taxon>
        <taxon>Gunneridae</taxon>
        <taxon>Pentapetalae</taxon>
        <taxon>rosids</taxon>
        <taxon>fabids</taxon>
        <taxon>Malpighiales</taxon>
        <taxon>Salicaceae</taxon>
        <taxon>Saliceae</taxon>
        <taxon>Populus</taxon>
    </lineage>
</organism>
<evidence type="ECO:0000256" key="1">
    <source>
        <dbReference type="SAM" id="SignalP"/>
    </source>
</evidence>
<keyword evidence="3" id="KW-1185">Reference proteome</keyword>
<keyword evidence="1" id="KW-0732">Signal</keyword>
<comment type="caution">
    <text evidence="2">The sequence shown here is derived from an EMBL/GenBank/DDBJ whole genome shotgun (WGS) entry which is preliminary data.</text>
</comment>
<evidence type="ECO:0000313" key="2">
    <source>
        <dbReference type="EMBL" id="KAJ7011155.1"/>
    </source>
</evidence>
<feature type="chain" id="PRO_5041926592" description="Fungal-type protein kinase domain-containing protein" evidence="1">
    <location>
        <begin position="19"/>
        <end position="96"/>
    </location>
</feature>
<accession>A0AAD6RMN8</accession>
<protein>
    <recommendedName>
        <fullName evidence="4">Fungal-type protein kinase domain-containing protein</fullName>
    </recommendedName>
</protein>
<proteinExistence type="predicted"/>
<sequence length="96" mass="10864">MGLVLLLLTNSNLRVTEEETSEFIYACIWSVLKGCRVPSSRNMQGARKFFKNTATGEAINGLEGLFALSLPRLSRILLDYHAIPVLRQTHDLRKCR</sequence>
<dbReference type="AlphaFoldDB" id="A0AAD6RMN8"/>
<dbReference type="EMBL" id="JAQIZT010000001">
    <property type="protein sequence ID" value="KAJ7011155.1"/>
    <property type="molecule type" value="Genomic_DNA"/>
</dbReference>
<name>A0AAD6RMN8_9ROSI</name>
<evidence type="ECO:0000313" key="3">
    <source>
        <dbReference type="Proteomes" id="UP001164929"/>
    </source>
</evidence>
<reference evidence="2 3" key="1">
    <citation type="journal article" date="2023" name="Mol. Ecol. Resour.">
        <title>Chromosome-level genome assembly of a triploid poplar Populus alba 'Berolinensis'.</title>
        <authorList>
            <person name="Chen S."/>
            <person name="Yu Y."/>
            <person name="Wang X."/>
            <person name="Wang S."/>
            <person name="Zhang T."/>
            <person name="Zhou Y."/>
            <person name="He R."/>
            <person name="Meng N."/>
            <person name="Wang Y."/>
            <person name="Liu W."/>
            <person name="Liu Z."/>
            <person name="Liu J."/>
            <person name="Guo Q."/>
            <person name="Huang H."/>
            <person name="Sederoff R.R."/>
            <person name="Wang G."/>
            <person name="Qu G."/>
            <person name="Chen S."/>
        </authorList>
    </citation>
    <scope>NUCLEOTIDE SEQUENCE [LARGE SCALE GENOMIC DNA]</scope>
    <source>
        <strain evidence="2">SC-2020</strain>
    </source>
</reference>